<dbReference type="PANTHER" id="PTHR10110:SF86">
    <property type="entry name" value="SODIUM_HYDROGEN EXCHANGER 7"/>
    <property type="match status" value="1"/>
</dbReference>
<gene>
    <name evidence="13" type="ORF">G3R41_11825</name>
    <name evidence="12" type="ORF">GCU67_11170</name>
</gene>
<reference evidence="13 15" key="2">
    <citation type="submission" date="2020-02" db="EMBL/GenBank/DDBJ databases">
        <title>The WGS of Modestobacter muralis DSM 100205.</title>
        <authorList>
            <person name="Jiang Z."/>
        </authorList>
    </citation>
    <scope>NUCLEOTIDE SEQUENCE [LARGE SCALE GENOMIC DNA]</scope>
    <source>
        <strain evidence="13 15">DSM 100205</strain>
    </source>
</reference>
<evidence type="ECO:0000256" key="7">
    <source>
        <dbReference type="ARBA" id="ARBA00023065"/>
    </source>
</evidence>
<dbReference type="PANTHER" id="PTHR10110">
    <property type="entry name" value="SODIUM/HYDROGEN EXCHANGER"/>
    <property type="match status" value="1"/>
</dbReference>
<evidence type="ECO:0000256" key="1">
    <source>
        <dbReference type="ARBA" id="ARBA00004651"/>
    </source>
</evidence>
<protein>
    <submittedName>
        <fullName evidence="12">Na+/H+ antiporter</fullName>
    </submittedName>
</protein>
<evidence type="ECO:0000313" key="14">
    <source>
        <dbReference type="Proteomes" id="UP000468828"/>
    </source>
</evidence>
<evidence type="ECO:0000313" key="13">
    <source>
        <dbReference type="EMBL" id="NEN51613.1"/>
    </source>
</evidence>
<evidence type="ECO:0000259" key="11">
    <source>
        <dbReference type="Pfam" id="PF00999"/>
    </source>
</evidence>
<keyword evidence="2 10" id="KW-0813">Transport</keyword>
<comment type="caution">
    <text evidence="10">Lacks conserved residue(s) required for the propagation of feature annotation.</text>
</comment>
<evidence type="ECO:0000256" key="2">
    <source>
        <dbReference type="ARBA" id="ARBA00022448"/>
    </source>
</evidence>
<name>A0A6P0EUN6_9ACTN</name>
<evidence type="ECO:0000256" key="3">
    <source>
        <dbReference type="ARBA" id="ARBA00022475"/>
    </source>
</evidence>
<keyword evidence="4 10" id="KW-0812">Transmembrane</keyword>
<comment type="subcellular location">
    <subcellularLocation>
        <location evidence="1 10">Cell membrane</location>
        <topology evidence="1 10">Multi-pass membrane protein</topology>
    </subcellularLocation>
</comment>
<evidence type="ECO:0000313" key="15">
    <source>
        <dbReference type="Proteomes" id="UP000471152"/>
    </source>
</evidence>
<evidence type="ECO:0000256" key="4">
    <source>
        <dbReference type="ARBA" id="ARBA00022692"/>
    </source>
</evidence>
<feature type="domain" description="Cation/H+ exchanger transmembrane" evidence="11">
    <location>
        <begin position="11"/>
        <end position="411"/>
    </location>
</feature>
<evidence type="ECO:0000256" key="5">
    <source>
        <dbReference type="ARBA" id="ARBA00022989"/>
    </source>
</evidence>
<dbReference type="InterPro" id="IPR004705">
    <property type="entry name" value="Cation/H_exchanger_CPA1_bac"/>
</dbReference>
<keyword evidence="10" id="KW-0050">Antiport</keyword>
<keyword evidence="8 10" id="KW-0472">Membrane</keyword>
<dbReference type="GO" id="GO:0015385">
    <property type="term" value="F:sodium:proton antiporter activity"/>
    <property type="evidence" value="ECO:0007669"/>
    <property type="project" value="InterPro"/>
</dbReference>
<keyword evidence="6 10" id="KW-0915">Sodium</keyword>
<dbReference type="EMBL" id="JAAGWH010000031">
    <property type="protein sequence ID" value="NEK94725.1"/>
    <property type="molecule type" value="Genomic_DNA"/>
</dbReference>
<feature type="transmembrane region" description="Helical" evidence="10">
    <location>
        <begin position="266"/>
        <end position="286"/>
    </location>
</feature>
<dbReference type="Gene3D" id="6.10.140.1330">
    <property type="match status" value="1"/>
</dbReference>
<comment type="caution">
    <text evidence="12">The sequence shown here is derived from an EMBL/GenBank/DDBJ whole genome shotgun (WGS) entry which is preliminary data.</text>
</comment>
<evidence type="ECO:0000256" key="8">
    <source>
        <dbReference type="ARBA" id="ARBA00023136"/>
    </source>
</evidence>
<dbReference type="InterPro" id="IPR006153">
    <property type="entry name" value="Cation/H_exchanger_TM"/>
</dbReference>
<dbReference type="InterPro" id="IPR018422">
    <property type="entry name" value="Cation/H_exchanger_CPA1"/>
</dbReference>
<feature type="transmembrane region" description="Helical" evidence="10">
    <location>
        <begin position="186"/>
        <end position="207"/>
    </location>
</feature>
<dbReference type="Proteomes" id="UP000468828">
    <property type="component" value="Unassembled WGS sequence"/>
</dbReference>
<keyword evidence="9 10" id="KW-0739">Sodium transport</keyword>
<proteinExistence type="inferred from homology"/>
<evidence type="ECO:0000256" key="6">
    <source>
        <dbReference type="ARBA" id="ARBA00023053"/>
    </source>
</evidence>
<feature type="transmembrane region" description="Helical" evidence="10">
    <location>
        <begin position="53"/>
        <end position="75"/>
    </location>
</feature>
<dbReference type="GO" id="GO:0098719">
    <property type="term" value="P:sodium ion import across plasma membrane"/>
    <property type="evidence" value="ECO:0007669"/>
    <property type="project" value="TreeGrafter"/>
</dbReference>
<comment type="similarity">
    <text evidence="10">Belongs to the monovalent cation:proton antiporter 1 (CPA1) transporter (TC 2.A.36) family.</text>
</comment>
<reference evidence="12 14" key="1">
    <citation type="submission" date="2020-01" db="EMBL/GenBank/DDBJ databases">
        <title>the WGS Modestobacter muralis CPCC 204518.</title>
        <authorList>
            <person name="Jiang Z."/>
        </authorList>
    </citation>
    <scope>NUCLEOTIDE SEQUENCE [LARGE SCALE GENOMIC DNA]</scope>
    <source>
        <strain evidence="12 14">DSM 100205</strain>
    </source>
</reference>
<keyword evidence="3 10" id="KW-1003">Cell membrane</keyword>
<keyword evidence="7 10" id="KW-0406">Ion transport</keyword>
<accession>A0A6P0EUN6</accession>
<dbReference type="GO" id="GO:0005886">
    <property type="term" value="C:plasma membrane"/>
    <property type="evidence" value="ECO:0007669"/>
    <property type="project" value="UniProtKB-SubCell"/>
</dbReference>
<evidence type="ECO:0000256" key="10">
    <source>
        <dbReference type="RuleBase" id="RU366002"/>
    </source>
</evidence>
<dbReference type="Pfam" id="PF00999">
    <property type="entry name" value="Na_H_Exchanger"/>
    <property type="match status" value="1"/>
</dbReference>
<feature type="transmembrane region" description="Helical" evidence="10">
    <location>
        <begin position="390"/>
        <end position="411"/>
    </location>
</feature>
<feature type="transmembrane region" description="Helical" evidence="10">
    <location>
        <begin position="82"/>
        <end position="105"/>
    </location>
</feature>
<keyword evidence="14" id="KW-1185">Reference proteome</keyword>
<dbReference type="GO" id="GO:0051453">
    <property type="term" value="P:regulation of intracellular pH"/>
    <property type="evidence" value="ECO:0007669"/>
    <property type="project" value="TreeGrafter"/>
</dbReference>
<sequence>MHGAELLGLALAAVAVTAVARRLGWQAPLLLVVVGLAASAVPGMPDFAIDGELLLALVLPPLLYSAALGVSYAGFRSLLHPIVQLGVVLVLVTAVVVALLARLVVPGLPMPVALVLGAIVAPPDAVSAAAVGRRLGLPRPMMTVLSGESLINDAAALTFYKVALAAVFGAGGGLLGLDWGSASGTFGLAVGVGVGLGLALGVVVHLVRMRLDDPVVESVLGLIVPFAAYLLAEELSGSGVLAVVAAGLYLGHRGPEAGYATRLQEMPLWSSLDLLLQAVVFALIGLQLRAVVDEVADSERSTGQLLVAAAVVLATVIVVRAVFVFGLELVRRTPRPVPGGRWVSPARPPWSYQTVISWTGMRGVVTLAVAAALPEQVNGAPFADREAVQFLAYAVTIGTLLLQGLTLPRLIRRLGVRDPEQDRQDAESELRLQERTTAAALQRAEELIAAARPRVGDERADQWAERIRGPLQARTRTMRQTIRADEEEEQARGRKRAEGFRYLRQQVVQAQRRALMTERDRGTVDDEVVRGVLQELDYEEAASAHSWTTRL</sequence>
<dbReference type="EMBL" id="JAAGWB010000033">
    <property type="protein sequence ID" value="NEN51613.1"/>
    <property type="molecule type" value="Genomic_DNA"/>
</dbReference>
<dbReference type="GO" id="GO:0015386">
    <property type="term" value="F:potassium:proton antiporter activity"/>
    <property type="evidence" value="ECO:0007669"/>
    <property type="project" value="TreeGrafter"/>
</dbReference>
<dbReference type="Proteomes" id="UP000471152">
    <property type="component" value="Unassembled WGS sequence"/>
</dbReference>
<dbReference type="AlphaFoldDB" id="A0A6P0EUN6"/>
<feature type="transmembrane region" description="Helical" evidence="10">
    <location>
        <begin position="306"/>
        <end position="330"/>
    </location>
</feature>
<evidence type="ECO:0000256" key="9">
    <source>
        <dbReference type="ARBA" id="ARBA00023201"/>
    </source>
</evidence>
<evidence type="ECO:0000313" key="12">
    <source>
        <dbReference type="EMBL" id="NEK94725.1"/>
    </source>
</evidence>
<comment type="function">
    <text evidence="10">Na(+)/H(+) antiporter that extrudes sodium in exchange for external protons.</text>
</comment>
<feature type="transmembrane region" description="Helical" evidence="10">
    <location>
        <begin position="154"/>
        <end position="174"/>
    </location>
</feature>
<dbReference type="NCBIfam" id="TIGR00831">
    <property type="entry name" value="a_cpa1"/>
    <property type="match status" value="1"/>
</dbReference>
<organism evidence="12 14">
    <name type="scientific">Modestobacter muralis</name>
    <dbReference type="NCBI Taxonomy" id="1608614"/>
    <lineage>
        <taxon>Bacteria</taxon>
        <taxon>Bacillati</taxon>
        <taxon>Actinomycetota</taxon>
        <taxon>Actinomycetes</taxon>
        <taxon>Geodermatophilales</taxon>
        <taxon>Geodermatophilaceae</taxon>
        <taxon>Modestobacter</taxon>
    </lineage>
</organism>
<keyword evidence="5 10" id="KW-1133">Transmembrane helix</keyword>
<dbReference type="RefSeq" id="WP_163611295.1">
    <property type="nucleotide sequence ID" value="NZ_JAAGWB010000033.1"/>
</dbReference>